<feature type="region of interest" description="Disordered" evidence="4">
    <location>
        <begin position="1"/>
        <end position="29"/>
    </location>
</feature>
<evidence type="ECO:0000256" key="1">
    <source>
        <dbReference type="ARBA" id="ARBA00022574"/>
    </source>
</evidence>
<evidence type="ECO:0000313" key="5">
    <source>
        <dbReference type="EMBL" id="KAG2494918.1"/>
    </source>
</evidence>
<dbReference type="PANTHER" id="PTHR19848">
    <property type="entry name" value="WD40 REPEAT PROTEIN"/>
    <property type="match status" value="1"/>
</dbReference>
<dbReference type="SUPFAM" id="SSF50978">
    <property type="entry name" value="WD40 repeat-like"/>
    <property type="match status" value="1"/>
</dbReference>
<proteinExistence type="predicted"/>
<keyword evidence="1 3" id="KW-0853">WD repeat</keyword>
<feature type="compositionally biased region" description="Low complexity" evidence="4">
    <location>
        <begin position="198"/>
        <end position="210"/>
    </location>
</feature>
<accession>A0A835Y556</accession>
<comment type="caution">
    <text evidence="5">The sequence shown here is derived from an EMBL/GenBank/DDBJ whole genome shotgun (WGS) entry which is preliminary data.</text>
</comment>
<protein>
    <submittedName>
        <fullName evidence="5">Uncharacterized protein</fullName>
    </submittedName>
</protein>
<evidence type="ECO:0000313" key="6">
    <source>
        <dbReference type="Proteomes" id="UP000612055"/>
    </source>
</evidence>
<feature type="repeat" description="WD" evidence="3">
    <location>
        <begin position="285"/>
        <end position="326"/>
    </location>
</feature>
<dbReference type="PANTHER" id="PTHR19848:SF8">
    <property type="entry name" value="F-BOX AND WD REPEAT DOMAIN CONTAINING 7"/>
    <property type="match status" value="1"/>
</dbReference>
<dbReference type="AlphaFoldDB" id="A0A835Y556"/>
<evidence type="ECO:0000256" key="3">
    <source>
        <dbReference type="PROSITE-ProRule" id="PRU00221"/>
    </source>
</evidence>
<sequence length="542" mass="58258">MTQHITDDYARTGSHAQASPSGRRGTRAWLEDTREQSMQRWLTSRMPYKAPMTTPRPPALLTEPVATLKHRLYTGHNYPVSAVVFSPQGDLLATASRDVRLYDVPTGRLRCVLDGHGGLVRCIAFTPDGRCLCSGGDDTTIVVWSLEACLGMCRPGIVSTIAPTGLGSSTNPTALPANPVVAHSFASSLAPTIRTGPVPVGGSTGGTPRSAAGGSTHGGSNYGVNPSNGLPAGPLSRCVQKVLRRHHKPVLCMTTTPDSKYLITGSADRTVRVWDVGSGYCTATLRGHHGDIMSVAITPSGKQVLSGGTDRVVIVWDFATGECVRSLKGHKGAVTSVSVAPDGQWGVTGSYDKSLRVWDLNNGQELACLPAHAGAFGVTAARISPDGSVIMSGGYDHLIKVWDANSGLPLATLDGHRHMISAVAFSPDSTILATAGRDDEVRLWFWVQQYTHYSMDKYTIEWETGHPRERRMVRGGMDPTLSRPAGQEENRHWHCYSGDVAGKTADDEVRATMNLERGRMVDGRRPTTAPTTRGPISRPWDY</sequence>
<dbReference type="Pfam" id="PF00400">
    <property type="entry name" value="WD40"/>
    <property type="match status" value="7"/>
</dbReference>
<feature type="compositionally biased region" description="Basic and acidic residues" evidence="4">
    <location>
        <begin position="1"/>
        <end position="10"/>
    </location>
</feature>
<feature type="compositionally biased region" description="Low complexity" evidence="4">
    <location>
        <begin position="526"/>
        <end position="535"/>
    </location>
</feature>
<feature type="repeat" description="WD" evidence="3">
    <location>
        <begin position="73"/>
        <end position="98"/>
    </location>
</feature>
<feature type="repeat" description="WD" evidence="3">
    <location>
        <begin position="243"/>
        <end position="284"/>
    </location>
</feature>
<name>A0A835Y556_9CHLO</name>
<gene>
    <name evidence="5" type="ORF">HYH03_006853</name>
</gene>
<dbReference type="PROSITE" id="PS00678">
    <property type="entry name" value="WD_REPEATS_1"/>
    <property type="match status" value="3"/>
</dbReference>
<reference evidence="5" key="1">
    <citation type="journal article" date="2020" name="bioRxiv">
        <title>Comparative genomics of Chlamydomonas.</title>
        <authorList>
            <person name="Craig R.J."/>
            <person name="Hasan A.R."/>
            <person name="Ness R.W."/>
            <person name="Keightley P.D."/>
        </authorList>
    </citation>
    <scope>NUCLEOTIDE SEQUENCE</scope>
    <source>
        <strain evidence="5">CCAP 11/70</strain>
    </source>
</reference>
<feature type="region of interest" description="Disordered" evidence="4">
    <location>
        <begin position="520"/>
        <end position="542"/>
    </location>
</feature>
<dbReference type="SMART" id="SM00320">
    <property type="entry name" value="WD40"/>
    <property type="match status" value="7"/>
</dbReference>
<keyword evidence="6" id="KW-1185">Reference proteome</keyword>
<evidence type="ECO:0000256" key="2">
    <source>
        <dbReference type="ARBA" id="ARBA00022737"/>
    </source>
</evidence>
<feature type="repeat" description="WD" evidence="3">
    <location>
        <begin position="327"/>
        <end position="368"/>
    </location>
</feature>
<dbReference type="PROSITE" id="PS50082">
    <property type="entry name" value="WD_REPEATS_2"/>
    <property type="match status" value="7"/>
</dbReference>
<dbReference type="InterPro" id="IPR019775">
    <property type="entry name" value="WD40_repeat_CS"/>
</dbReference>
<feature type="repeat" description="WD" evidence="3">
    <location>
        <begin position="113"/>
        <end position="147"/>
    </location>
</feature>
<dbReference type="PROSITE" id="PS50294">
    <property type="entry name" value="WD_REPEATS_REGION"/>
    <property type="match status" value="6"/>
</dbReference>
<dbReference type="OrthoDB" id="6262491at2759"/>
<dbReference type="InterPro" id="IPR036322">
    <property type="entry name" value="WD40_repeat_dom_sf"/>
</dbReference>
<dbReference type="CDD" id="cd00200">
    <property type="entry name" value="WD40"/>
    <property type="match status" value="1"/>
</dbReference>
<dbReference type="InterPro" id="IPR001680">
    <property type="entry name" value="WD40_rpt"/>
</dbReference>
<dbReference type="Proteomes" id="UP000612055">
    <property type="component" value="Unassembled WGS sequence"/>
</dbReference>
<feature type="repeat" description="WD" evidence="3">
    <location>
        <begin position="378"/>
        <end position="412"/>
    </location>
</feature>
<dbReference type="InterPro" id="IPR020472">
    <property type="entry name" value="WD40_PAC1"/>
</dbReference>
<keyword evidence="2" id="KW-0677">Repeat</keyword>
<dbReference type="Gene3D" id="2.130.10.10">
    <property type="entry name" value="YVTN repeat-like/Quinoprotein amine dehydrogenase"/>
    <property type="match status" value="3"/>
</dbReference>
<dbReference type="PRINTS" id="PR00320">
    <property type="entry name" value="GPROTEINBRPT"/>
</dbReference>
<organism evidence="5 6">
    <name type="scientific">Edaphochlamys debaryana</name>
    <dbReference type="NCBI Taxonomy" id="47281"/>
    <lineage>
        <taxon>Eukaryota</taxon>
        <taxon>Viridiplantae</taxon>
        <taxon>Chlorophyta</taxon>
        <taxon>core chlorophytes</taxon>
        <taxon>Chlorophyceae</taxon>
        <taxon>CS clade</taxon>
        <taxon>Chlamydomonadales</taxon>
        <taxon>Chlamydomonadales incertae sedis</taxon>
        <taxon>Edaphochlamys</taxon>
    </lineage>
</organism>
<dbReference type="EMBL" id="JAEHOE010000027">
    <property type="protein sequence ID" value="KAG2494918.1"/>
    <property type="molecule type" value="Genomic_DNA"/>
</dbReference>
<evidence type="ECO:0000256" key="4">
    <source>
        <dbReference type="SAM" id="MobiDB-lite"/>
    </source>
</evidence>
<dbReference type="InterPro" id="IPR015943">
    <property type="entry name" value="WD40/YVTN_repeat-like_dom_sf"/>
</dbReference>
<feature type="region of interest" description="Disordered" evidence="4">
    <location>
        <begin position="198"/>
        <end position="227"/>
    </location>
</feature>
<feature type="repeat" description="WD" evidence="3">
    <location>
        <begin position="413"/>
        <end position="444"/>
    </location>
</feature>